<accession>A0A0L0BM30</accession>
<keyword evidence="1" id="KW-0812">Transmembrane</keyword>
<dbReference type="AlphaFoldDB" id="A0A0L0BM30"/>
<sequence length="239" mass="27503">MDLKALWVQYTTPITLVCKTCSMSARFPVHSWPFFMQPALFTKISTPPNFEIILSNVSLTDFKLETSHLRAVNFDCNLTGNCFLSSSTRSTRRARPTTCKPLLMRSLTMAEPIPELAPANLIVHETSKNVIFGYVESYIHSINHIFNSGIVSNEHEAQIRLRRAESESGLIKLQDTISQIPDVMESELKFRFNVSVFRLFSMLSALLFKYLFVSEREYISMIYRSETIDPYRFKSKYGI</sequence>
<organism evidence="2 3">
    <name type="scientific">Lucilia cuprina</name>
    <name type="common">Green bottle fly</name>
    <name type="synonym">Australian sheep blowfly</name>
    <dbReference type="NCBI Taxonomy" id="7375"/>
    <lineage>
        <taxon>Eukaryota</taxon>
        <taxon>Metazoa</taxon>
        <taxon>Ecdysozoa</taxon>
        <taxon>Arthropoda</taxon>
        <taxon>Hexapoda</taxon>
        <taxon>Insecta</taxon>
        <taxon>Pterygota</taxon>
        <taxon>Neoptera</taxon>
        <taxon>Endopterygota</taxon>
        <taxon>Diptera</taxon>
        <taxon>Brachycera</taxon>
        <taxon>Muscomorpha</taxon>
        <taxon>Oestroidea</taxon>
        <taxon>Calliphoridae</taxon>
        <taxon>Luciliinae</taxon>
        <taxon>Lucilia</taxon>
    </lineage>
</organism>
<evidence type="ECO:0000256" key="1">
    <source>
        <dbReference type="SAM" id="Phobius"/>
    </source>
</evidence>
<keyword evidence="3" id="KW-1185">Reference proteome</keyword>
<protein>
    <submittedName>
        <fullName evidence="2">Uncharacterized protein</fullName>
    </submittedName>
</protein>
<gene>
    <name evidence="2" type="ORF">FF38_12035</name>
</gene>
<comment type="caution">
    <text evidence="2">The sequence shown here is derived from an EMBL/GenBank/DDBJ whole genome shotgun (WGS) entry which is preliminary data.</text>
</comment>
<evidence type="ECO:0000313" key="2">
    <source>
        <dbReference type="EMBL" id="KNC20983.1"/>
    </source>
</evidence>
<feature type="transmembrane region" description="Helical" evidence="1">
    <location>
        <begin position="192"/>
        <end position="212"/>
    </location>
</feature>
<evidence type="ECO:0000313" key="3">
    <source>
        <dbReference type="Proteomes" id="UP000037069"/>
    </source>
</evidence>
<name>A0A0L0BM30_LUCCU</name>
<proteinExistence type="predicted"/>
<reference evidence="2 3" key="1">
    <citation type="journal article" date="2015" name="Nat. Commun.">
        <title>Lucilia cuprina genome unlocks parasitic fly biology to underpin future interventions.</title>
        <authorList>
            <person name="Anstead C.A."/>
            <person name="Korhonen P.K."/>
            <person name="Young N.D."/>
            <person name="Hall R.S."/>
            <person name="Jex A.R."/>
            <person name="Murali S.C."/>
            <person name="Hughes D.S."/>
            <person name="Lee S.F."/>
            <person name="Perry T."/>
            <person name="Stroehlein A.J."/>
            <person name="Ansell B.R."/>
            <person name="Breugelmans B."/>
            <person name="Hofmann A."/>
            <person name="Qu J."/>
            <person name="Dugan S."/>
            <person name="Lee S.L."/>
            <person name="Chao H."/>
            <person name="Dinh H."/>
            <person name="Han Y."/>
            <person name="Doddapaneni H.V."/>
            <person name="Worley K.C."/>
            <person name="Muzny D.M."/>
            <person name="Ioannidis P."/>
            <person name="Waterhouse R.M."/>
            <person name="Zdobnov E.M."/>
            <person name="James P.J."/>
            <person name="Bagnall N.H."/>
            <person name="Kotze A.C."/>
            <person name="Gibbs R.A."/>
            <person name="Richards S."/>
            <person name="Batterham P."/>
            <person name="Gasser R.B."/>
        </authorList>
    </citation>
    <scope>NUCLEOTIDE SEQUENCE [LARGE SCALE GENOMIC DNA]</scope>
    <source>
        <strain evidence="2 3">LS</strain>
        <tissue evidence="2">Full body</tissue>
    </source>
</reference>
<dbReference type="Proteomes" id="UP000037069">
    <property type="component" value="Unassembled WGS sequence"/>
</dbReference>
<keyword evidence="1" id="KW-0472">Membrane</keyword>
<keyword evidence="1" id="KW-1133">Transmembrane helix</keyword>
<dbReference type="EMBL" id="JRES01001683">
    <property type="protein sequence ID" value="KNC20983.1"/>
    <property type="molecule type" value="Genomic_DNA"/>
</dbReference>